<proteinExistence type="predicted"/>
<dbReference type="Pfam" id="PF13628">
    <property type="entry name" value="DUF4142"/>
    <property type="match status" value="1"/>
</dbReference>
<dbReference type="InterPro" id="IPR025419">
    <property type="entry name" value="DUF4142"/>
</dbReference>
<dbReference type="AlphaFoldDB" id="A0A9E9LYR2"/>
<feature type="domain" description="DUF4142" evidence="2">
    <location>
        <begin position="41"/>
        <end position="181"/>
    </location>
</feature>
<feature type="chain" id="PRO_5039425968" evidence="1">
    <location>
        <begin position="23"/>
        <end position="185"/>
    </location>
</feature>
<dbReference type="KEGG" id="ovb:NB640_08910"/>
<name>A0A9E9LYR2_9BURK</name>
<reference evidence="3" key="1">
    <citation type="journal article" date="2022" name="Front. Microbiol.">
        <title>New perspectives on an old grouping: The genomic and phenotypic variability of Oxalobacter formigenes and the implications for calcium oxalate stone prevention.</title>
        <authorList>
            <person name="Chmiel J.A."/>
            <person name="Carr C."/>
            <person name="Stuivenberg G.A."/>
            <person name="Venema R."/>
            <person name="Chanyi R.M."/>
            <person name="Al K.F."/>
            <person name="Giguere D."/>
            <person name="Say H."/>
            <person name="Akouris P.P."/>
            <person name="Dominguez Romero S.A."/>
            <person name="Kwong A."/>
            <person name="Tai V."/>
            <person name="Koval S.F."/>
            <person name="Razvi H."/>
            <person name="Bjazevic J."/>
            <person name="Burton J.P."/>
        </authorList>
    </citation>
    <scope>NUCLEOTIDE SEQUENCE</scope>
    <source>
        <strain evidence="3">WoOx3</strain>
    </source>
</reference>
<accession>A0A9E9LYR2</accession>
<gene>
    <name evidence="3" type="ORF">NB640_08910</name>
</gene>
<organism evidence="3 4">
    <name type="scientific">Oxalobacter vibrioformis</name>
    <dbReference type="NCBI Taxonomy" id="933080"/>
    <lineage>
        <taxon>Bacteria</taxon>
        <taxon>Pseudomonadati</taxon>
        <taxon>Pseudomonadota</taxon>
        <taxon>Betaproteobacteria</taxon>
        <taxon>Burkholderiales</taxon>
        <taxon>Oxalobacteraceae</taxon>
        <taxon>Oxalobacter</taxon>
    </lineage>
</organism>
<dbReference type="PANTHER" id="PTHR38593:SF1">
    <property type="entry name" value="BLR2558 PROTEIN"/>
    <property type="match status" value="1"/>
</dbReference>
<dbReference type="EMBL" id="CP098242">
    <property type="protein sequence ID" value="WAW09368.1"/>
    <property type="molecule type" value="Genomic_DNA"/>
</dbReference>
<evidence type="ECO:0000259" key="2">
    <source>
        <dbReference type="Pfam" id="PF13628"/>
    </source>
</evidence>
<feature type="signal peptide" evidence="1">
    <location>
        <begin position="1"/>
        <end position="22"/>
    </location>
</feature>
<sequence length="185" mass="20653">MKKPLNALTCAILSAFAANAFADTVPQNVHPETTMTQSIADGEVVSALQGINNGEMKTAKMAAKKSMNPSVQQYAQQIMTDHNNAEKQLSDIRSKNRIKVETPAVRRDMREENTAAMRRINKMNGAAFDQAFLDQQINQHQQALQLIDSRLLKTADNIDLRNYITNLRTLIGSHLQTAQQLRSTM</sequence>
<dbReference type="InterPro" id="IPR012347">
    <property type="entry name" value="Ferritin-like"/>
</dbReference>
<evidence type="ECO:0000313" key="3">
    <source>
        <dbReference type="EMBL" id="WAW09368.1"/>
    </source>
</evidence>
<dbReference type="Proteomes" id="UP001156215">
    <property type="component" value="Chromosome"/>
</dbReference>
<dbReference type="Gene3D" id="1.20.1260.10">
    <property type="match status" value="1"/>
</dbReference>
<dbReference type="PANTHER" id="PTHR38593">
    <property type="entry name" value="BLR2558 PROTEIN"/>
    <property type="match status" value="1"/>
</dbReference>
<dbReference type="RefSeq" id="WP_269308366.1">
    <property type="nucleotide sequence ID" value="NZ_CP098242.1"/>
</dbReference>
<evidence type="ECO:0000256" key="1">
    <source>
        <dbReference type="SAM" id="SignalP"/>
    </source>
</evidence>
<evidence type="ECO:0000313" key="4">
    <source>
        <dbReference type="Proteomes" id="UP001156215"/>
    </source>
</evidence>
<keyword evidence="1" id="KW-0732">Signal</keyword>
<protein>
    <submittedName>
        <fullName evidence="3">DUF4142 domain-containing protein</fullName>
    </submittedName>
</protein>
<keyword evidence="4" id="KW-1185">Reference proteome</keyword>